<proteinExistence type="predicted"/>
<dbReference type="SUPFAM" id="SSF53756">
    <property type="entry name" value="UDP-Glycosyltransferase/glycogen phosphorylase"/>
    <property type="match status" value="1"/>
</dbReference>
<dbReference type="AlphaFoldDB" id="A0A1E3H3Y4"/>
<evidence type="ECO:0000313" key="4">
    <source>
        <dbReference type="Proteomes" id="UP000094622"/>
    </source>
</evidence>
<dbReference type="GO" id="GO:0103011">
    <property type="term" value="F:mannosylfructose-phosphate synthase activity"/>
    <property type="evidence" value="ECO:0007669"/>
    <property type="project" value="UniProtKB-EC"/>
</dbReference>
<sequence length="236" mass="24904">MSRLWQRHLATALGLAAVRIGNGVDRSVFRPARDASDDELAATLLPPGGPVFLSVGGVEERKNTVRILEAFRIVHASQPDARLVIAGGASLLDHARYKAAFDAILAGAGLPDGAVLLTGPLPQHLLPPLYRAATALVFPSLKEGFGLVVIEAMACGTPVVVSEIAPFTEYLAPDEALWCDPHAPERIAMAMARALNPAARIGLARHGLAVAARHDWVAVAGAHLPVYSELMESCHA</sequence>
<evidence type="ECO:0000259" key="2">
    <source>
        <dbReference type="Pfam" id="PF00534"/>
    </source>
</evidence>
<evidence type="ECO:0000313" key="3">
    <source>
        <dbReference type="EMBL" id="ODN71029.1"/>
    </source>
</evidence>
<organism evidence="3 4">
    <name type="scientific">Methylobrevis pamukkalensis</name>
    <dbReference type="NCBI Taxonomy" id="1439726"/>
    <lineage>
        <taxon>Bacteria</taxon>
        <taxon>Pseudomonadati</taxon>
        <taxon>Pseudomonadota</taxon>
        <taxon>Alphaproteobacteria</taxon>
        <taxon>Hyphomicrobiales</taxon>
        <taxon>Pleomorphomonadaceae</taxon>
        <taxon>Methylobrevis</taxon>
    </lineage>
</organism>
<dbReference type="PATRIC" id="fig|1439726.3.peg.1756"/>
<dbReference type="EC" id="2.4.1.246" evidence="3"/>
<keyword evidence="3" id="KW-0328">Glycosyltransferase</keyword>
<dbReference type="InterPro" id="IPR023986">
    <property type="entry name" value="GlycosylTfrase_MSMEG0565"/>
</dbReference>
<dbReference type="Proteomes" id="UP000094622">
    <property type="component" value="Unassembled WGS sequence"/>
</dbReference>
<gene>
    <name evidence="3" type="primary">mfpsA</name>
    <name evidence="3" type="ORF">A6302_01663</name>
</gene>
<dbReference type="Gene3D" id="3.40.50.2000">
    <property type="entry name" value="Glycogen Phosphorylase B"/>
    <property type="match status" value="2"/>
</dbReference>
<dbReference type="Pfam" id="PF00534">
    <property type="entry name" value="Glycos_transf_1"/>
    <property type="match status" value="1"/>
</dbReference>
<accession>A0A1E3H3Y4</accession>
<keyword evidence="4" id="KW-1185">Reference proteome</keyword>
<feature type="domain" description="Glycosyl transferase family 1" evidence="2">
    <location>
        <begin position="41"/>
        <end position="196"/>
    </location>
</feature>
<comment type="caution">
    <text evidence="3">The sequence shown here is derived from an EMBL/GenBank/DDBJ whole genome shotgun (WGS) entry which is preliminary data.</text>
</comment>
<dbReference type="PANTHER" id="PTHR46401:SF2">
    <property type="entry name" value="GLYCOSYLTRANSFERASE WBBK-RELATED"/>
    <property type="match status" value="1"/>
</dbReference>
<dbReference type="NCBIfam" id="TIGR04047">
    <property type="entry name" value="MSMEG_0565_glyc"/>
    <property type="match status" value="1"/>
</dbReference>
<evidence type="ECO:0000256" key="1">
    <source>
        <dbReference type="ARBA" id="ARBA00022679"/>
    </source>
</evidence>
<dbReference type="PANTHER" id="PTHR46401">
    <property type="entry name" value="GLYCOSYLTRANSFERASE WBBK-RELATED"/>
    <property type="match status" value="1"/>
</dbReference>
<dbReference type="GO" id="GO:0009103">
    <property type="term" value="P:lipopolysaccharide biosynthetic process"/>
    <property type="evidence" value="ECO:0007669"/>
    <property type="project" value="TreeGrafter"/>
</dbReference>
<name>A0A1E3H3Y4_9HYPH</name>
<dbReference type="EMBL" id="MCRJ01000032">
    <property type="protein sequence ID" value="ODN71029.1"/>
    <property type="molecule type" value="Genomic_DNA"/>
</dbReference>
<reference evidence="3 4" key="1">
    <citation type="submission" date="2016-07" db="EMBL/GenBank/DDBJ databases">
        <title>Draft Genome Sequence of Methylobrevis pamukkalensis PK2.</title>
        <authorList>
            <person name="Vasilenko O.V."/>
            <person name="Doronina N.V."/>
            <person name="Shmareva M.N."/>
            <person name="Tarlachkov S.V."/>
            <person name="Mustakhimov I."/>
            <person name="Trotsenko Y.A."/>
        </authorList>
    </citation>
    <scope>NUCLEOTIDE SEQUENCE [LARGE SCALE GENOMIC DNA]</scope>
    <source>
        <strain evidence="3 4">PK2</strain>
    </source>
</reference>
<dbReference type="InterPro" id="IPR001296">
    <property type="entry name" value="Glyco_trans_1"/>
</dbReference>
<protein>
    <submittedName>
        <fullName evidence="3">Mannosylfructose-phosphate synthase</fullName>
        <ecNumber evidence="3">2.4.1.246</ecNumber>
    </submittedName>
</protein>
<keyword evidence="1 3" id="KW-0808">Transferase</keyword>